<comment type="subcellular location">
    <subcellularLocation>
        <location evidence="1">Membrane</location>
        <topology evidence="1">Multi-pass membrane protein</topology>
    </subcellularLocation>
</comment>
<gene>
    <name evidence="8" type="ORF">RM445_12690</name>
</gene>
<organism evidence="8 9">
    <name type="scientific">Pseudonocardia charpentierae</name>
    <dbReference type="NCBI Taxonomy" id="3075545"/>
    <lineage>
        <taxon>Bacteria</taxon>
        <taxon>Bacillati</taxon>
        <taxon>Actinomycetota</taxon>
        <taxon>Actinomycetes</taxon>
        <taxon>Pseudonocardiales</taxon>
        <taxon>Pseudonocardiaceae</taxon>
        <taxon>Pseudonocardia</taxon>
    </lineage>
</organism>
<dbReference type="InterPro" id="IPR000620">
    <property type="entry name" value="EamA_dom"/>
</dbReference>
<evidence type="ECO:0000256" key="4">
    <source>
        <dbReference type="ARBA" id="ARBA00022989"/>
    </source>
</evidence>
<proteinExistence type="inferred from homology"/>
<sequence>MMTHDRARVAGSGSGWVFAAVSAASFGLSGVLGRGLMDAGWSAAAAVAVRVLLGAVVLAPVAVAQLRGRWYLVRRNLPLMAVYGAIPVAGCQLAYFTAVEHVPVGVALLIEYTAPVAVVGWLWLRQGQRPTRLTVAGTVLGAAGLLLVIDLTGGTTSMVGVLWALVAMVGAAFYFVLSSQEVEGLPGTVLATGGLFVGGLLLLLAGVSGLVPLAATAAPVAFNGFTVAWWIPILLLGVVTGAVAYGCGIAGSRRLGARLASFVALSEVLAALIFAGLLLGQVPAPVQLLGGLLILAGVVTVRRGEPVA</sequence>
<evidence type="ECO:0000259" key="7">
    <source>
        <dbReference type="Pfam" id="PF00892"/>
    </source>
</evidence>
<dbReference type="PANTHER" id="PTHR32322:SF2">
    <property type="entry name" value="EAMA DOMAIN-CONTAINING PROTEIN"/>
    <property type="match status" value="1"/>
</dbReference>
<dbReference type="Proteomes" id="UP001183202">
    <property type="component" value="Unassembled WGS sequence"/>
</dbReference>
<feature type="transmembrane region" description="Helical" evidence="6">
    <location>
        <begin position="158"/>
        <end position="177"/>
    </location>
</feature>
<evidence type="ECO:0000256" key="3">
    <source>
        <dbReference type="ARBA" id="ARBA00022692"/>
    </source>
</evidence>
<dbReference type="SUPFAM" id="SSF103481">
    <property type="entry name" value="Multidrug resistance efflux transporter EmrE"/>
    <property type="match status" value="2"/>
</dbReference>
<evidence type="ECO:0000256" key="5">
    <source>
        <dbReference type="ARBA" id="ARBA00023136"/>
    </source>
</evidence>
<keyword evidence="3 6" id="KW-0812">Transmembrane</keyword>
<feature type="transmembrane region" description="Helical" evidence="6">
    <location>
        <begin position="259"/>
        <end position="278"/>
    </location>
</feature>
<dbReference type="PANTHER" id="PTHR32322">
    <property type="entry name" value="INNER MEMBRANE TRANSPORTER"/>
    <property type="match status" value="1"/>
</dbReference>
<dbReference type="Pfam" id="PF00892">
    <property type="entry name" value="EamA"/>
    <property type="match status" value="2"/>
</dbReference>
<feature type="transmembrane region" description="Helical" evidence="6">
    <location>
        <begin position="189"/>
        <end position="215"/>
    </location>
</feature>
<comment type="caution">
    <text evidence="8">The sequence shown here is derived from an EMBL/GenBank/DDBJ whole genome shotgun (WGS) entry which is preliminary data.</text>
</comment>
<feature type="transmembrane region" description="Helical" evidence="6">
    <location>
        <begin position="227"/>
        <end position="247"/>
    </location>
</feature>
<dbReference type="InterPro" id="IPR037185">
    <property type="entry name" value="EmrE-like"/>
</dbReference>
<feature type="domain" description="EamA" evidence="7">
    <location>
        <begin position="15"/>
        <end position="149"/>
    </location>
</feature>
<dbReference type="EMBL" id="JAVREJ010000007">
    <property type="protein sequence ID" value="MDT0350382.1"/>
    <property type="molecule type" value="Genomic_DNA"/>
</dbReference>
<accession>A0ABU2NA13</accession>
<keyword evidence="9" id="KW-1185">Reference proteome</keyword>
<protein>
    <submittedName>
        <fullName evidence="8">DMT family transporter</fullName>
    </submittedName>
</protein>
<evidence type="ECO:0000256" key="6">
    <source>
        <dbReference type="SAM" id="Phobius"/>
    </source>
</evidence>
<keyword evidence="5 6" id="KW-0472">Membrane</keyword>
<feature type="transmembrane region" description="Helical" evidence="6">
    <location>
        <begin position="76"/>
        <end position="98"/>
    </location>
</feature>
<feature type="transmembrane region" description="Helical" evidence="6">
    <location>
        <begin position="39"/>
        <end position="64"/>
    </location>
</feature>
<evidence type="ECO:0000313" key="9">
    <source>
        <dbReference type="Proteomes" id="UP001183202"/>
    </source>
</evidence>
<feature type="transmembrane region" description="Helical" evidence="6">
    <location>
        <begin position="133"/>
        <end position="152"/>
    </location>
</feature>
<comment type="similarity">
    <text evidence="2">Belongs to the EamA transporter family.</text>
</comment>
<evidence type="ECO:0000256" key="1">
    <source>
        <dbReference type="ARBA" id="ARBA00004141"/>
    </source>
</evidence>
<evidence type="ECO:0000256" key="2">
    <source>
        <dbReference type="ARBA" id="ARBA00007362"/>
    </source>
</evidence>
<name>A0ABU2NA13_9PSEU</name>
<dbReference type="InterPro" id="IPR050638">
    <property type="entry name" value="AA-Vitamin_Transporters"/>
</dbReference>
<feature type="transmembrane region" description="Helical" evidence="6">
    <location>
        <begin position="104"/>
        <end position="124"/>
    </location>
</feature>
<feature type="transmembrane region" description="Helical" evidence="6">
    <location>
        <begin position="284"/>
        <end position="301"/>
    </location>
</feature>
<reference evidence="9" key="1">
    <citation type="submission" date="2023-07" db="EMBL/GenBank/DDBJ databases">
        <title>30 novel species of actinomycetes from the DSMZ collection.</title>
        <authorList>
            <person name="Nouioui I."/>
        </authorList>
    </citation>
    <scope>NUCLEOTIDE SEQUENCE [LARGE SCALE GENOMIC DNA]</scope>
    <source>
        <strain evidence="9">DSM 45834</strain>
    </source>
</reference>
<feature type="domain" description="EamA" evidence="7">
    <location>
        <begin position="159"/>
        <end position="301"/>
    </location>
</feature>
<keyword evidence="4 6" id="KW-1133">Transmembrane helix</keyword>
<dbReference type="RefSeq" id="WP_311556416.1">
    <property type="nucleotide sequence ID" value="NZ_JAVREJ010000007.1"/>
</dbReference>
<evidence type="ECO:0000313" key="8">
    <source>
        <dbReference type="EMBL" id="MDT0350382.1"/>
    </source>
</evidence>